<evidence type="ECO:0000256" key="5">
    <source>
        <dbReference type="ARBA" id="ARBA00023163"/>
    </source>
</evidence>
<dbReference type="InterPro" id="IPR009057">
    <property type="entry name" value="Homeodomain-like_sf"/>
</dbReference>
<dbReference type="AlphaFoldDB" id="A0A1H3K135"/>
<dbReference type="PROSITE" id="PS00688">
    <property type="entry name" value="SIGMA54_INTERACT_3"/>
    <property type="match status" value="1"/>
</dbReference>
<keyword evidence="3" id="KW-0805">Transcription regulation</keyword>
<dbReference type="EMBL" id="FNOU01000037">
    <property type="protein sequence ID" value="SDY45930.1"/>
    <property type="molecule type" value="Genomic_DNA"/>
</dbReference>
<dbReference type="Pfam" id="PF02954">
    <property type="entry name" value="HTH_8"/>
    <property type="match status" value="1"/>
</dbReference>
<evidence type="ECO:0000259" key="7">
    <source>
        <dbReference type="PROSITE" id="PS50112"/>
    </source>
</evidence>
<dbReference type="RefSeq" id="WP_090247262.1">
    <property type="nucleotide sequence ID" value="NZ_FNOU01000037.1"/>
</dbReference>
<keyword evidence="2" id="KW-0067">ATP-binding</keyword>
<dbReference type="InterPro" id="IPR025943">
    <property type="entry name" value="Sigma_54_int_dom_ATP-bd_2"/>
</dbReference>
<dbReference type="SUPFAM" id="SSF52540">
    <property type="entry name" value="P-loop containing nucleoside triphosphate hydrolases"/>
    <property type="match status" value="1"/>
</dbReference>
<dbReference type="CDD" id="cd00009">
    <property type="entry name" value="AAA"/>
    <property type="match status" value="1"/>
</dbReference>
<keyword evidence="4" id="KW-0238">DNA-binding</keyword>
<dbReference type="Pfam" id="PF00158">
    <property type="entry name" value="Sigma54_activat"/>
    <property type="match status" value="1"/>
</dbReference>
<dbReference type="NCBIfam" id="TIGR00229">
    <property type="entry name" value="sensory_box"/>
    <property type="match status" value="1"/>
</dbReference>
<dbReference type="InterPro" id="IPR002197">
    <property type="entry name" value="HTH_Fis"/>
</dbReference>
<evidence type="ECO:0000313" key="8">
    <source>
        <dbReference type="EMBL" id="SDY45930.1"/>
    </source>
</evidence>
<dbReference type="FunFam" id="3.40.50.300:FF:000006">
    <property type="entry name" value="DNA-binding transcriptional regulator NtrC"/>
    <property type="match status" value="1"/>
</dbReference>
<proteinExistence type="predicted"/>
<keyword evidence="1" id="KW-0547">Nucleotide-binding</keyword>
<dbReference type="GO" id="GO:0043565">
    <property type="term" value="F:sequence-specific DNA binding"/>
    <property type="evidence" value="ECO:0007669"/>
    <property type="project" value="InterPro"/>
</dbReference>
<dbReference type="Gene3D" id="1.10.10.60">
    <property type="entry name" value="Homeodomain-like"/>
    <property type="match status" value="1"/>
</dbReference>
<dbReference type="CDD" id="cd00130">
    <property type="entry name" value="PAS"/>
    <property type="match status" value="1"/>
</dbReference>
<accession>A0A1H3K135</accession>
<dbReference type="InterPro" id="IPR035965">
    <property type="entry name" value="PAS-like_dom_sf"/>
</dbReference>
<dbReference type="InterPro" id="IPR003593">
    <property type="entry name" value="AAA+_ATPase"/>
</dbReference>
<evidence type="ECO:0000313" key="9">
    <source>
        <dbReference type="Proteomes" id="UP000199652"/>
    </source>
</evidence>
<evidence type="ECO:0000256" key="1">
    <source>
        <dbReference type="ARBA" id="ARBA00022741"/>
    </source>
</evidence>
<dbReference type="GO" id="GO:0005524">
    <property type="term" value="F:ATP binding"/>
    <property type="evidence" value="ECO:0007669"/>
    <property type="project" value="UniProtKB-KW"/>
</dbReference>
<reference evidence="9" key="1">
    <citation type="submission" date="2016-10" db="EMBL/GenBank/DDBJ databases">
        <authorList>
            <person name="Varghese N."/>
            <person name="Submissions S."/>
        </authorList>
    </citation>
    <scope>NUCLEOTIDE SEQUENCE [LARGE SCALE GENOMIC DNA]</scope>
    <source>
        <strain evidence="9">VPI 5359</strain>
    </source>
</reference>
<dbReference type="InterPro" id="IPR002078">
    <property type="entry name" value="Sigma_54_int"/>
</dbReference>
<dbReference type="PROSITE" id="PS50112">
    <property type="entry name" value="PAS"/>
    <property type="match status" value="1"/>
</dbReference>
<dbReference type="InterPro" id="IPR058031">
    <property type="entry name" value="AAA_lid_NorR"/>
</dbReference>
<organism evidence="8 9">
    <name type="scientific">Eubacterium barkeri</name>
    <name type="common">Clostridium barkeri</name>
    <dbReference type="NCBI Taxonomy" id="1528"/>
    <lineage>
        <taxon>Bacteria</taxon>
        <taxon>Bacillati</taxon>
        <taxon>Bacillota</taxon>
        <taxon>Clostridia</taxon>
        <taxon>Eubacteriales</taxon>
        <taxon>Eubacteriaceae</taxon>
        <taxon>Eubacterium</taxon>
    </lineage>
</organism>
<dbReference type="GO" id="GO:0006355">
    <property type="term" value="P:regulation of DNA-templated transcription"/>
    <property type="evidence" value="ECO:0007669"/>
    <property type="project" value="InterPro"/>
</dbReference>
<sequence length="481" mass="54383">MERNPVYLSKKKPEFLERYEDQLGSLIAILESSFDGIYITNGAADTIWCNHSYEVVSGLSIDEVVGKNMEELVEQGAINRSATLMAIAKKASATIDQQFRTGKQAVVTSTPIFDQNNEIVMVVTNVRDVTSIYNLKEKLFQNEELTKRYEAEIELIRSQLEGSRDFIAEDTKTLEILRMAQRVAQMDTVVILFGETGVGKERFANYIHHNSPRCNNAFIKVNCGAIAENLVESELFGYEPGSFTGAQSKGKRGLFEVADKGTIFLDEVGDLPLPAQVKLLRVLQEGEVTRIGGNKAIPIDVRVLAATNRDLEQLVSEGKFRADLLYRLNVFPMTLPPLRERPRDIPALTQNMLLHLNRKYNQNKKLTQMALASLMEYSWPGNVRELRNVIERAFILSDSDTIDAVAVGLQKVDEDVSDLSEQFNLKRYLEQIEEKYIQKAFKEQGGVRKAAKSLGMDPATYIRKRDKYLEREVIQKRNGVS</sequence>
<dbReference type="SMART" id="SM00382">
    <property type="entry name" value="AAA"/>
    <property type="match status" value="1"/>
</dbReference>
<dbReference type="SUPFAM" id="SSF55785">
    <property type="entry name" value="PYP-like sensor domain (PAS domain)"/>
    <property type="match status" value="1"/>
</dbReference>
<keyword evidence="9" id="KW-1185">Reference proteome</keyword>
<dbReference type="PROSITE" id="PS50045">
    <property type="entry name" value="SIGMA54_INTERACT_4"/>
    <property type="match status" value="1"/>
</dbReference>
<gene>
    <name evidence="8" type="ORF">SAMN04488579_13714</name>
</gene>
<dbReference type="InterPro" id="IPR027417">
    <property type="entry name" value="P-loop_NTPase"/>
</dbReference>
<feature type="domain" description="Sigma-54 factor interaction" evidence="6">
    <location>
        <begin position="166"/>
        <end position="395"/>
    </location>
</feature>
<protein>
    <submittedName>
        <fullName evidence="8">PAS domain S-box-containing protein</fullName>
    </submittedName>
</protein>
<dbReference type="Proteomes" id="UP000199652">
    <property type="component" value="Unassembled WGS sequence"/>
</dbReference>
<dbReference type="PROSITE" id="PS00676">
    <property type="entry name" value="SIGMA54_INTERACT_2"/>
    <property type="match status" value="1"/>
</dbReference>
<evidence type="ECO:0000256" key="3">
    <source>
        <dbReference type="ARBA" id="ARBA00023015"/>
    </source>
</evidence>
<dbReference type="STRING" id="1528.SAMN04488579_13714"/>
<dbReference type="InterPro" id="IPR000014">
    <property type="entry name" value="PAS"/>
</dbReference>
<dbReference type="PANTHER" id="PTHR32071:SF121">
    <property type="entry name" value="SIGMA L-DEPENDENT TRANSCRIPTIONAL REGULATOR YQIR-RELATED"/>
    <property type="match status" value="1"/>
</dbReference>
<name>A0A1H3K135_EUBBA</name>
<keyword evidence="5" id="KW-0804">Transcription</keyword>
<dbReference type="OrthoDB" id="9803970at2"/>
<evidence type="ECO:0000256" key="2">
    <source>
        <dbReference type="ARBA" id="ARBA00022840"/>
    </source>
</evidence>
<dbReference type="PANTHER" id="PTHR32071">
    <property type="entry name" value="TRANSCRIPTIONAL REGULATORY PROTEIN"/>
    <property type="match status" value="1"/>
</dbReference>
<dbReference type="Pfam" id="PF00989">
    <property type="entry name" value="PAS"/>
    <property type="match status" value="1"/>
</dbReference>
<dbReference type="Gene3D" id="3.30.450.20">
    <property type="entry name" value="PAS domain"/>
    <property type="match status" value="1"/>
</dbReference>
<dbReference type="InterPro" id="IPR013767">
    <property type="entry name" value="PAS_fold"/>
</dbReference>
<dbReference type="InterPro" id="IPR025662">
    <property type="entry name" value="Sigma_54_int_dom_ATP-bd_1"/>
</dbReference>
<dbReference type="Gene3D" id="3.40.50.300">
    <property type="entry name" value="P-loop containing nucleotide triphosphate hydrolases"/>
    <property type="match status" value="1"/>
</dbReference>
<dbReference type="Gene3D" id="1.10.8.60">
    <property type="match status" value="1"/>
</dbReference>
<dbReference type="PROSITE" id="PS00675">
    <property type="entry name" value="SIGMA54_INTERACT_1"/>
    <property type="match status" value="1"/>
</dbReference>
<dbReference type="InterPro" id="IPR025944">
    <property type="entry name" value="Sigma_54_int_dom_CS"/>
</dbReference>
<dbReference type="SUPFAM" id="SSF46689">
    <property type="entry name" value="Homeodomain-like"/>
    <property type="match status" value="1"/>
</dbReference>
<feature type="domain" description="PAS" evidence="7">
    <location>
        <begin position="22"/>
        <end position="73"/>
    </location>
</feature>
<evidence type="ECO:0000259" key="6">
    <source>
        <dbReference type="PROSITE" id="PS50045"/>
    </source>
</evidence>
<dbReference type="Pfam" id="PF25601">
    <property type="entry name" value="AAA_lid_14"/>
    <property type="match status" value="1"/>
</dbReference>
<evidence type="ECO:0000256" key="4">
    <source>
        <dbReference type="ARBA" id="ARBA00023125"/>
    </source>
</evidence>